<dbReference type="EMBL" id="QSON01000015">
    <property type="protein sequence ID" value="RGI98820.1"/>
    <property type="molecule type" value="Genomic_DNA"/>
</dbReference>
<gene>
    <name evidence="1" type="ORF">DXD79_25125</name>
</gene>
<sequence>MKNKLRNITVRKQLFVYWYLSGKDFVLNITPKEDKTAKVALVFNGVAPDDDPIMFWAFYEIKALKDNTETLICLTRPKIIAEIISFLLDNTDNPFKKGHTNVLNDAMILLNKMGYTDLNPIWIREW</sequence>
<dbReference type="RefSeq" id="WP_117632449.1">
    <property type="nucleotide sequence ID" value="NZ_QSON01000015.1"/>
</dbReference>
<proteinExistence type="predicted"/>
<name>A0A374P195_9FIRM</name>
<comment type="caution">
    <text evidence="1">The sequence shown here is derived from an EMBL/GenBank/DDBJ whole genome shotgun (WGS) entry which is preliminary data.</text>
</comment>
<protein>
    <submittedName>
        <fullName evidence="1">Uncharacterized protein</fullName>
    </submittedName>
</protein>
<accession>A0A374P195</accession>
<organism evidence="1 2">
    <name type="scientific">Hungatella hathewayi</name>
    <dbReference type="NCBI Taxonomy" id="154046"/>
    <lineage>
        <taxon>Bacteria</taxon>
        <taxon>Bacillati</taxon>
        <taxon>Bacillota</taxon>
        <taxon>Clostridia</taxon>
        <taxon>Lachnospirales</taxon>
        <taxon>Lachnospiraceae</taxon>
        <taxon>Hungatella</taxon>
    </lineage>
</organism>
<reference evidence="1 2" key="1">
    <citation type="submission" date="2018-08" db="EMBL/GenBank/DDBJ databases">
        <title>A genome reference for cultivated species of the human gut microbiota.</title>
        <authorList>
            <person name="Zou Y."/>
            <person name="Xue W."/>
            <person name="Luo G."/>
        </authorList>
    </citation>
    <scope>NUCLEOTIDE SEQUENCE [LARGE SCALE GENOMIC DNA]</scope>
    <source>
        <strain evidence="1 2">TM09-12</strain>
    </source>
</reference>
<evidence type="ECO:0000313" key="1">
    <source>
        <dbReference type="EMBL" id="RGI98820.1"/>
    </source>
</evidence>
<dbReference type="Proteomes" id="UP000263014">
    <property type="component" value="Unassembled WGS sequence"/>
</dbReference>
<dbReference type="AlphaFoldDB" id="A0A374P195"/>
<evidence type="ECO:0000313" key="2">
    <source>
        <dbReference type="Proteomes" id="UP000263014"/>
    </source>
</evidence>